<sequence length="56" mass="6209">MLDSRFCGNTACAGAAPMRIKVYGMRPSLPWLVITSDQRERGNLTVVPGDYVPQRL</sequence>
<dbReference type="Proteomes" id="UP000006898">
    <property type="component" value="Chromosome"/>
</dbReference>
<organism evidence="1 2">
    <name type="scientific">Methylomirabilis oxygeniifera</name>
    <dbReference type="NCBI Taxonomy" id="671143"/>
    <lineage>
        <taxon>Bacteria</taxon>
        <taxon>Candidatus Methylomirabilota</taxon>
        <taxon>Candidatus Methylomirabilia</taxon>
        <taxon>Candidatus Methylomirabilales</taxon>
        <taxon>Candidatus Methylomirabilaceae</taxon>
        <taxon>Candidatus Methylomirabilis</taxon>
    </lineage>
</organism>
<evidence type="ECO:0000313" key="1">
    <source>
        <dbReference type="EMBL" id="CBE68021.1"/>
    </source>
</evidence>
<accession>D5MMD5</accession>
<evidence type="ECO:0000313" key="2">
    <source>
        <dbReference type="Proteomes" id="UP000006898"/>
    </source>
</evidence>
<dbReference type="HOGENOM" id="CLU_3005579_0_0_0"/>
<name>D5MMD5_METO1</name>
<proteinExistence type="predicted"/>
<gene>
    <name evidence="1" type="ORF">DAMO_0960</name>
</gene>
<protein>
    <submittedName>
        <fullName evidence="1">Uncharacterized protein</fullName>
    </submittedName>
</protein>
<dbReference type="KEGG" id="mox:DAMO_0960"/>
<reference evidence="1 2" key="1">
    <citation type="journal article" date="2010" name="Nature">
        <title>Nitrite-driven anaerobic methane oxidation by oxygenic bacteria.</title>
        <authorList>
            <person name="Ettwig K.F."/>
            <person name="Butler M.K."/>
            <person name="Le Paslier D."/>
            <person name="Pelletier E."/>
            <person name="Mangenot S."/>
            <person name="Kuypers M.M.M."/>
            <person name="Schreiber F."/>
            <person name="Dutilh B.E."/>
            <person name="Zedelius J."/>
            <person name="de Beer D."/>
            <person name="Gloerich J."/>
            <person name="Wessels H.J.C.T."/>
            <person name="van Allen T."/>
            <person name="Luesken F."/>
            <person name="Wu M."/>
            <person name="van de Pas-Schoonen K.T."/>
            <person name="Op den Camp H.J.M."/>
            <person name="Janssen-Megens E.M."/>
            <person name="Francoijs K-J."/>
            <person name="Stunnenberg H."/>
            <person name="Weissenbach J."/>
            <person name="Jetten M.S.M."/>
            <person name="Strous M."/>
        </authorList>
    </citation>
    <scope>NUCLEOTIDE SEQUENCE [LARGE SCALE GENOMIC DNA]</scope>
</reference>
<dbReference type="AlphaFoldDB" id="D5MMD5"/>
<dbReference type="EMBL" id="FP565575">
    <property type="protein sequence ID" value="CBE68021.1"/>
    <property type="molecule type" value="Genomic_DNA"/>
</dbReference>
<dbReference type="STRING" id="671143.DAMO_0960"/>